<sequence length="54" mass="5844">MLTKEQLAGNLAALEEQLSDLTKDTHAVIGAIQNCHYLIGLCDAEPEEESSDSK</sequence>
<dbReference type="AlphaFoldDB" id="A0A0F9VUD1"/>
<accession>A0A0F9VUD1</accession>
<protein>
    <submittedName>
        <fullName evidence="1">Uncharacterized protein</fullName>
    </submittedName>
</protein>
<organism evidence="1">
    <name type="scientific">marine sediment metagenome</name>
    <dbReference type="NCBI Taxonomy" id="412755"/>
    <lineage>
        <taxon>unclassified sequences</taxon>
        <taxon>metagenomes</taxon>
        <taxon>ecological metagenomes</taxon>
    </lineage>
</organism>
<name>A0A0F9VUD1_9ZZZZ</name>
<comment type="caution">
    <text evidence="1">The sequence shown here is derived from an EMBL/GenBank/DDBJ whole genome shotgun (WGS) entry which is preliminary data.</text>
</comment>
<proteinExistence type="predicted"/>
<gene>
    <name evidence="1" type="ORF">LCGC14_0364150</name>
</gene>
<reference evidence="1" key="1">
    <citation type="journal article" date="2015" name="Nature">
        <title>Complex archaea that bridge the gap between prokaryotes and eukaryotes.</title>
        <authorList>
            <person name="Spang A."/>
            <person name="Saw J.H."/>
            <person name="Jorgensen S.L."/>
            <person name="Zaremba-Niedzwiedzka K."/>
            <person name="Martijn J."/>
            <person name="Lind A.E."/>
            <person name="van Eijk R."/>
            <person name="Schleper C."/>
            <person name="Guy L."/>
            <person name="Ettema T.J."/>
        </authorList>
    </citation>
    <scope>NUCLEOTIDE SEQUENCE</scope>
</reference>
<evidence type="ECO:0000313" key="1">
    <source>
        <dbReference type="EMBL" id="KKN77076.1"/>
    </source>
</evidence>
<dbReference type="EMBL" id="LAZR01000285">
    <property type="protein sequence ID" value="KKN77076.1"/>
    <property type="molecule type" value="Genomic_DNA"/>
</dbReference>